<feature type="domain" description="SET" evidence="1">
    <location>
        <begin position="5"/>
        <end position="149"/>
    </location>
</feature>
<dbReference type="STRING" id="416450.A0A1V6QBB8"/>
<evidence type="ECO:0000259" key="1">
    <source>
        <dbReference type="PROSITE" id="PS50280"/>
    </source>
</evidence>
<name>A0A1V6QBB8_9EURO</name>
<dbReference type="Proteomes" id="UP000191672">
    <property type="component" value="Unassembled WGS sequence"/>
</dbReference>
<proteinExistence type="predicted"/>
<dbReference type="SUPFAM" id="SSF82199">
    <property type="entry name" value="SET domain"/>
    <property type="match status" value="1"/>
</dbReference>
<evidence type="ECO:0000313" key="3">
    <source>
        <dbReference type="Proteomes" id="UP000191672"/>
    </source>
</evidence>
<dbReference type="PROSITE" id="PS50280">
    <property type="entry name" value="SET"/>
    <property type="match status" value="1"/>
</dbReference>
<dbReference type="InterPro" id="IPR046341">
    <property type="entry name" value="SET_dom_sf"/>
</dbReference>
<protein>
    <recommendedName>
        <fullName evidence="1">SET domain-containing protein</fullName>
    </recommendedName>
</protein>
<sequence>MASQPLFEIRDIPGKGKGAIALEDIKGGTLILSESILCMTPRIWEGCSREERQSGFANQLRGLNQDQMQAFFDLQNRYSEDGLIEGIMKTNGICSESDANTAGIFLLCSRFNHSCLANAVYSWNTTNSYKTIYAVKNIPQGEGITVSYLANEEWMSSRDSAVVRYLCTPDSPIAVLLVMHPVKKS</sequence>
<gene>
    <name evidence="2" type="ORF">PENANT_c007G07295</name>
</gene>
<dbReference type="Pfam" id="PF00856">
    <property type="entry name" value="SET"/>
    <property type="match status" value="1"/>
</dbReference>
<dbReference type="AlphaFoldDB" id="A0A1V6QBB8"/>
<comment type="caution">
    <text evidence="2">The sequence shown here is derived from an EMBL/GenBank/DDBJ whole genome shotgun (WGS) entry which is preliminary data.</text>
</comment>
<organism evidence="2 3">
    <name type="scientific">Penicillium antarcticum</name>
    <dbReference type="NCBI Taxonomy" id="416450"/>
    <lineage>
        <taxon>Eukaryota</taxon>
        <taxon>Fungi</taxon>
        <taxon>Dikarya</taxon>
        <taxon>Ascomycota</taxon>
        <taxon>Pezizomycotina</taxon>
        <taxon>Eurotiomycetes</taxon>
        <taxon>Eurotiomycetidae</taxon>
        <taxon>Eurotiales</taxon>
        <taxon>Aspergillaceae</taxon>
        <taxon>Penicillium</taxon>
    </lineage>
</organism>
<dbReference type="CDD" id="cd20071">
    <property type="entry name" value="SET_SMYD"/>
    <property type="match status" value="1"/>
</dbReference>
<dbReference type="EMBL" id="MDYN01000007">
    <property type="protein sequence ID" value="OQD86528.1"/>
    <property type="molecule type" value="Genomic_DNA"/>
</dbReference>
<keyword evidence="3" id="KW-1185">Reference proteome</keyword>
<dbReference type="InterPro" id="IPR001214">
    <property type="entry name" value="SET_dom"/>
</dbReference>
<accession>A0A1V6QBB8</accession>
<dbReference type="PANTHER" id="PTHR47332:SF4">
    <property type="entry name" value="SET DOMAIN-CONTAINING PROTEIN 5"/>
    <property type="match status" value="1"/>
</dbReference>
<dbReference type="SMART" id="SM00317">
    <property type="entry name" value="SET"/>
    <property type="match status" value="1"/>
</dbReference>
<dbReference type="Gene3D" id="2.170.270.10">
    <property type="entry name" value="SET domain"/>
    <property type="match status" value="1"/>
</dbReference>
<evidence type="ECO:0000313" key="2">
    <source>
        <dbReference type="EMBL" id="OQD86528.1"/>
    </source>
</evidence>
<dbReference type="PANTHER" id="PTHR47332">
    <property type="entry name" value="SET DOMAIN-CONTAINING PROTEIN 5"/>
    <property type="match status" value="1"/>
</dbReference>
<dbReference type="InterPro" id="IPR053185">
    <property type="entry name" value="SET_domain_protein"/>
</dbReference>
<reference evidence="3" key="1">
    <citation type="journal article" date="2017" name="Nat. Microbiol.">
        <title>Global analysis of biosynthetic gene clusters reveals vast potential of secondary metabolite production in Penicillium species.</title>
        <authorList>
            <person name="Nielsen J.C."/>
            <person name="Grijseels S."/>
            <person name="Prigent S."/>
            <person name="Ji B."/>
            <person name="Dainat J."/>
            <person name="Nielsen K.F."/>
            <person name="Frisvad J.C."/>
            <person name="Workman M."/>
            <person name="Nielsen J."/>
        </authorList>
    </citation>
    <scope>NUCLEOTIDE SEQUENCE [LARGE SCALE GENOMIC DNA]</scope>
    <source>
        <strain evidence="3">IBT 31811</strain>
    </source>
</reference>